<evidence type="ECO:0000313" key="3">
    <source>
        <dbReference type="Proteomes" id="UP001612928"/>
    </source>
</evidence>
<feature type="domain" description="AMP-dependent synthetase/ligase" evidence="1">
    <location>
        <begin position="3"/>
        <end position="105"/>
    </location>
</feature>
<dbReference type="InterPro" id="IPR050237">
    <property type="entry name" value="ATP-dep_AMP-bd_enzyme"/>
</dbReference>
<dbReference type="PANTHER" id="PTHR43767:SF1">
    <property type="entry name" value="NONRIBOSOMAL PEPTIDE SYNTHASE PES1 (EUROFUNG)-RELATED"/>
    <property type="match status" value="1"/>
</dbReference>
<proteinExistence type="predicted"/>
<dbReference type="EMBL" id="JBITMB010000006">
    <property type="protein sequence ID" value="MFI7443541.1"/>
    <property type="molecule type" value="Genomic_DNA"/>
</dbReference>
<accession>A0ABW8A9V4</accession>
<dbReference type="PANTHER" id="PTHR43767">
    <property type="entry name" value="LONG-CHAIN-FATTY-ACID--COA LIGASE"/>
    <property type="match status" value="1"/>
</dbReference>
<protein>
    <submittedName>
        <fullName evidence="2">AMP-binding protein</fullName>
    </submittedName>
</protein>
<sequence>MGERIVMVDSGTGLGLTEGQLDARSAAASLQLRRRGVRAGDSVLVCLPVGPDLLVATDAVIAAGGVVWPVPPELDAPALRRRILASRARLMISDLPHAVDAADGSRVRMVVGVADLDAPHPDA</sequence>
<evidence type="ECO:0000259" key="1">
    <source>
        <dbReference type="Pfam" id="PF00501"/>
    </source>
</evidence>
<organism evidence="2 3">
    <name type="scientific">Nonomuraea indica</name>
    <dbReference type="NCBI Taxonomy" id="1581193"/>
    <lineage>
        <taxon>Bacteria</taxon>
        <taxon>Bacillati</taxon>
        <taxon>Actinomycetota</taxon>
        <taxon>Actinomycetes</taxon>
        <taxon>Streptosporangiales</taxon>
        <taxon>Streptosporangiaceae</taxon>
        <taxon>Nonomuraea</taxon>
    </lineage>
</organism>
<reference evidence="2 3" key="1">
    <citation type="submission" date="2024-10" db="EMBL/GenBank/DDBJ databases">
        <title>The Natural Products Discovery Center: Release of the First 8490 Sequenced Strains for Exploring Actinobacteria Biosynthetic Diversity.</title>
        <authorList>
            <person name="Kalkreuter E."/>
            <person name="Kautsar S.A."/>
            <person name="Yang D."/>
            <person name="Bader C.D."/>
            <person name="Teijaro C.N."/>
            <person name="Fluegel L."/>
            <person name="Davis C.M."/>
            <person name="Simpson J.R."/>
            <person name="Lauterbach L."/>
            <person name="Steele A.D."/>
            <person name="Gui C."/>
            <person name="Meng S."/>
            <person name="Li G."/>
            <person name="Viehrig K."/>
            <person name="Ye F."/>
            <person name="Su P."/>
            <person name="Kiefer A.F."/>
            <person name="Nichols A."/>
            <person name="Cepeda A.J."/>
            <person name="Yan W."/>
            <person name="Fan B."/>
            <person name="Jiang Y."/>
            <person name="Adhikari A."/>
            <person name="Zheng C.-J."/>
            <person name="Schuster L."/>
            <person name="Cowan T.M."/>
            <person name="Smanski M.J."/>
            <person name="Chevrette M.G."/>
            <person name="De Carvalho L.P.S."/>
            <person name="Shen B."/>
        </authorList>
    </citation>
    <scope>NUCLEOTIDE SEQUENCE [LARGE SCALE GENOMIC DNA]</scope>
    <source>
        <strain evidence="2 3">NPDC049503</strain>
    </source>
</reference>
<dbReference type="SUPFAM" id="SSF56801">
    <property type="entry name" value="Acetyl-CoA synthetase-like"/>
    <property type="match status" value="1"/>
</dbReference>
<dbReference type="Gene3D" id="3.40.50.12780">
    <property type="entry name" value="N-terminal domain of ligase-like"/>
    <property type="match status" value="1"/>
</dbReference>
<dbReference type="InterPro" id="IPR000873">
    <property type="entry name" value="AMP-dep_synth/lig_dom"/>
</dbReference>
<gene>
    <name evidence="2" type="ORF">ACIBP5_26525</name>
</gene>
<dbReference type="InterPro" id="IPR042099">
    <property type="entry name" value="ANL_N_sf"/>
</dbReference>
<keyword evidence="3" id="KW-1185">Reference proteome</keyword>
<dbReference type="RefSeq" id="WP_180903632.1">
    <property type="nucleotide sequence ID" value="NZ_JBITMB010000006.1"/>
</dbReference>
<name>A0ABW8A9V4_9ACTN</name>
<evidence type="ECO:0000313" key="2">
    <source>
        <dbReference type="EMBL" id="MFI7443541.1"/>
    </source>
</evidence>
<dbReference type="Pfam" id="PF00501">
    <property type="entry name" value="AMP-binding"/>
    <property type="match status" value="1"/>
</dbReference>
<comment type="caution">
    <text evidence="2">The sequence shown here is derived from an EMBL/GenBank/DDBJ whole genome shotgun (WGS) entry which is preliminary data.</text>
</comment>
<dbReference type="Proteomes" id="UP001612928">
    <property type="component" value="Unassembled WGS sequence"/>
</dbReference>